<dbReference type="PANTHER" id="PTHR13887">
    <property type="entry name" value="GLUTATHIONE S-TRANSFERASE KAPPA"/>
    <property type="match status" value="1"/>
</dbReference>
<sequence length="256" mass="27533">MSQKSRADGSARERLQAQREKEKARARRGRQAKVAGAVVVVLAVAAGIALWASSTGEDKSAPVAAPKGATGGAKPMVTVGEKSAPSTLQVWEDFRCPACKQFETGFRSTLHELQDNGQLRTDYHLALLIDGNMGGKGSLNAGNAALCAQSAGKFRDYHDVLFSNQPPEQQDKYASKKYLIQLAGKVPGLVTQDFRSCVQDGKYNGFVQKSQEAFQGGGFQGTPTVLLNGKNLFADQSAQMTPQKLKQMVLDANKKK</sequence>
<keyword evidence="5" id="KW-0676">Redox-active center</keyword>
<dbReference type="Pfam" id="PF13462">
    <property type="entry name" value="Thioredoxin_4"/>
    <property type="match status" value="1"/>
</dbReference>
<evidence type="ECO:0000313" key="9">
    <source>
        <dbReference type="EMBL" id="MFC6062426.1"/>
    </source>
</evidence>
<evidence type="ECO:0000256" key="2">
    <source>
        <dbReference type="ARBA" id="ARBA00022729"/>
    </source>
</evidence>
<gene>
    <name evidence="9" type="ORF">ACFP4F_07685</name>
</gene>
<dbReference type="Gene3D" id="3.40.30.10">
    <property type="entry name" value="Glutaredoxin"/>
    <property type="match status" value="1"/>
</dbReference>
<dbReference type="CDD" id="cd02972">
    <property type="entry name" value="DsbA_family"/>
    <property type="match status" value="1"/>
</dbReference>
<feature type="region of interest" description="Disordered" evidence="6">
    <location>
        <begin position="58"/>
        <end position="78"/>
    </location>
</feature>
<dbReference type="SUPFAM" id="SSF52833">
    <property type="entry name" value="Thioredoxin-like"/>
    <property type="match status" value="1"/>
</dbReference>
<dbReference type="InterPro" id="IPR012336">
    <property type="entry name" value="Thioredoxin-like_fold"/>
</dbReference>
<feature type="transmembrane region" description="Helical" evidence="7">
    <location>
        <begin position="34"/>
        <end position="52"/>
    </location>
</feature>
<evidence type="ECO:0000259" key="8">
    <source>
        <dbReference type="Pfam" id="PF13462"/>
    </source>
</evidence>
<feature type="region of interest" description="Disordered" evidence="6">
    <location>
        <begin position="1"/>
        <end position="29"/>
    </location>
</feature>
<evidence type="ECO:0000313" key="10">
    <source>
        <dbReference type="Proteomes" id="UP001596139"/>
    </source>
</evidence>
<evidence type="ECO:0000256" key="7">
    <source>
        <dbReference type="SAM" id="Phobius"/>
    </source>
</evidence>
<evidence type="ECO:0000256" key="1">
    <source>
        <dbReference type="ARBA" id="ARBA00005791"/>
    </source>
</evidence>
<dbReference type="InterPro" id="IPR036249">
    <property type="entry name" value="Thioredoxin-like_sf"/>
</dbReference>
<keyword evidence="7" id="KW-1133">Transmembrane helix</keyword>
<proteinExistence type="inferred from homology"/>
<evidence type="ECO:0000256" key="5">
    <source>
        <dbReference type="ARBA" id="ARBA00023284"/>
    </source>
</evidence>
<keyword evidence="7" id="KW-0812">Transmembrane</keyword>
<feature type="compositionally biased region" description="Basic and acidic residues" evidence="6">
    <location>
        <begin position="1"/>
        <end position="23"/>
    </location>
</feature>
<keyword evidence="7" id="KW-0472">Membrane</keyword>
<keyword evidence="2" id="KW-0732">Signal</keyword>
<comment type="similarity">
    <text evidence="1">Belongs to the thioredoxin family. DsbA subfamily.</text>
</comment>
<dbReference type="PANTHER" id="PTHR13887:SF14">
    <property type="entry name" value="DISULFIDE BOND FORMATION PROTEIN D"/>
    <property type="match status" value="1"/>
</dbReference>
<feature type="domain" description="Thioredoxin-like fold" evidence="8">
    <location>
        <begin position="77"/>
        <end position="237"/>
    </location>
</feature>
<feature type="compositionally biased region" description="Low complexity" evidence="6">
    <location>
        <begin position="61"/>
        <end position="75"/>
    </location>
</feature>
<dbReference type="RefSeq" id="WP_031057075.1">
    <property type="nucleotide sequence ID" value="NZ_JBHSPX010000002.1"/>
</dbReference>
<reference evidence="10" key="1">
    <citation type="journal article" date="2019" name="Int. J. Syst. Evol. Microbiol.">
        <title>The Global Catalogue of Microorganisms (GCM) 10K type strain sequencing project: providing services to taxonomists for standard genome sequencing and annotation.</title>
        <authorList>
            <consortium name="The Broad Institute Genomics Platform"/>
            <consortium name="The Broad Institute Genome Sequencing Center for Infectious Disease"/>
            <person name="Wu L."/>
            <person name="Ma J."/>
        </authorList>
    </citation>
    <scope>NUCLEOTIDE SEQUENCE [LARGE SCALE GENOMIC DNA]</scope>
    <source>
        <strain evidence="10">CGMCC 1.15180</strain>
    </source>
</reference>
<keyword evidence="4" id="KW-1015">Disulfide bond</keyword>
<evidence type="ECO:0000256" key="3">
    <source>
        <dbReference type="ARBA" id="ARBA00023002"/>
    </source>
</evidence>
<keyword evidence="10" id="KW-1185">Reference proteome</keyword>
<name>A0ABW1MGD3_9ACTN</name>
<accession>A0ABW1MGD3</accession>
<dbReference type="Proteomes" id="UP001596139">
    <property type="component" value="Unassembled WGS sequence"/>
</dbReference>
<protein>
    <submittedName>
        <fullName evidence="9">DsbA family protein</fullName>
    </submittedName>
</protein>
<evidence type="ECO:0000256" key="4">
    <source>
        <dbReference type="ARBA" id="ARBA00023157"/>
    </source>
</evidence>
<comment type="caution">
    <text evidence="9">The sequence shown here is derived from an EMBL/GenBank/DDBJ whole genome shotgun (WGS) entry which is preliminary data.</text>
</comment>
<evidence type="ECO:0000256" key="6">
    <source>
        <dbReference type="SAM" id="MobiDB-lite"/>
    </source>
</evidence>
<keyword evidence="3" id="KW-0560">Oxidoreductase</keyword>
<organism evidence="9 10">
    <name type="scientific">Streptomyces ochraceiscleroticus</name>
    <dbReference type="NCBI Taxonomy" id="47761"/>
    <lineage>
        <taxon>Bacteria</taxon>
        <taxon>Bacillati</taxon>
        <taxon>Actinomycetota</taxon>
        <taxon>Actinomycetes</taxon>
        <taxon>Kitasatosporales</taxon>
        <taxon>Streptomycetaceae</taxon>
        <taxon>Streptomyces</taxon>
    </lineage>
</organism>
<dbReference type="EMBL" id="JBHSPX010000002">
    <property type="protein sequence ID" value="MFC6062426.1"/>
    <property type="molecule type" value="Genomic_DNA"/>
</dbReference>